<evidence type="ECO:0000313" key="3">
    <source>
        <dbReference type="Proteomes" id="UP000093000"/>
    </source>
</evidence>
<keyword evidence="3" id="KW-1185">Reference proteome</keyword>
<dbReference type="InterPro" id="IPR036561">
    <property type="entry name" value="MAM33_sf"/>
</dbReference>
<sequence>MIPFRLLRQSITTFSKARPALYQVVATRPALAATKPTSQFPFQQISRSFSGAIPRLSNGNVDPDLAHLLEEELQFEKSDEELPAFVKEFLEHNSFQIDDRLGYDKVNLTRLYGNEKIHVIFSITDIINIVEETEQDNLSSETEEEEEKEKEEEEEASFPVRATVVVEKKDKGCLVFNTVAQDGYMEINAVRHFKEGQAKLEDMASDNIGEQRQDLYMGPVFEELEEEVQTTFARYLEERGIDTALATFLPDYIDYKEQREYVHWLRNVNDFVSA</sequence>
<accession>A0A1C7N0Z3</accession>
<dbReference type="PANTHER" id="PTHR10826:SF1">
    <property type="entry name" value="COMPLEMENT COMPONENT 1 Q SUBCOMPONENT-BINDING PROTEIN, MITOCHONDRIAL"/>
    <property type="match status" value="1"/>
</dbReference>
<feature type="region of interest" description="Disordered" evidence="1">
    <location>
        <begin position="134"/>
        <end position="156"/>
    </location>
</feature>
<proteinExistence type="predicted"/>
<name>A0A1C7N0Z3_9FUNG</name>
<gene>
    <name evidence="2" type="ORF">A0J61_09195</name>
</gene>
<dbReference type="AlphaFoldDB" id="A0A1C7N0Z3"/>
<dbReference type="FunCoup" id="A0A1C7N0Z3">
    <property type="interactions" value="133"/>
</dbReference>
<dbReference type="STRING" id="101091.A0A1C7N0Z3"/>
<dbReference type="SUPFAM" id="SSF54529">
    <property type="entry name" value="Mitochondrial glycoprotein MAM33-like"/>
    <property type="match status" value="1"/>
</dbReference>
<evidence type="ECO:0008006" key="4">
    <source>
        <dbReference type="Google" id="ProtNLM"/>
    </source>
</evidence>
<dbReference type="Gene3D" id="3.10.280.10">
    <property type="entry name" value="Mitochondrial glycoprotein"/>
    <property type="match status" value="1"/>
</dbReference>
<organism evidence="2 3">
    <name type="scientific">Choanephora cucurbitarum</name>
    <dbReference type="NCBI Taxonomy" id="101091"/>
    <lineage>
        <taxon>Eukaryota</taxon>
        <taxon>Fungi</taxon>
        <taxon>Fungi incertae sedis</taxon>
        <taxon>Mucoromycota</taxon>
        <taxon>Mucoromycotina</taxon>
        <taxon>Mucoromycetes</taxon>
        <taxon>Mucorales</taxon>
        <taxon>Mucorineae</taxon>
        <taxon>Choanephoraceae</taxon>
        <taxon>Choanephoroideae</taxon>
        <taxon>Choanephora</taxon>
    </lineage>
</organism>
<dbReference type="OrthoDB" id="278212at2759"/>
<dbReference type="InParanoid" id="A0A1C7N0Z3"/>
<dbReference type="Proteomes" id="UP000093000">
    <property type="component" value="Unassembled WGS sequence"/>
</dbReference>
<evidence type="ECO:0000313" key="2">
    <source>
        <dbReference type="EMBL" id="OBZ82753.1"/>
    </source>
</evidence>
<dbReference type="GO" id="GO:0042256">
    <property type="term" value="P:cytosolic ribosome assembly"/>
    <property type="evidence" value="ECO:0007669"/>
    <property type="project" value="TreeGrafter"/>
</dbReference>
<dbReference type="InterPro" id="IPR003428">
    <property type="entry name" value="MAM33"/>
</dbReference>
<dbReference type="EMBL" id="LUGH01000795">
    <property type="protein sequence ID" value="OBZ82753.1"/>
    <property type="molecule type" value="Genomic_DNA"/>
</dbReference>
<comment type="caution">
    <text evidence="2">The sequence shown here is derived from an EMBL/GenBank/DDBJ whole genome shotgun (WGS) entry which is preliminary data.</text>
</comment>
<dbReference type="Pfam" id="PF02330">
    <property type="entry name" value="MAM33"/>
    <property type="match status" value="1"/>
</dbReference>
<reference evidence="2 3" key="1">
    <citation type="submission" date="2016-03" db="EMBL/GenBank/DDBJ databases">
        <title>Choanephora cucurbitarum.</title>
        <authorList>
            <person name="Min B."/>
            <person name="Park H."/>
            <person name="Park J.-H."/>
            <person name="Shin H.-D."/>
            <person name="Choi I.-G."/>
        </authorList>
    </citation>
    <scope>NUCLEOTIDE SEQUENCE [LARGE SCALE GENOMIC DNA]</scope>
    <source>
        <strain evidence="2 3">KUS-F28377</strain>
    </source>
</reference>
<dbReference type="PANTHER" id="PTHR10826">
    <property type="entry name" value="COMPLEMENT COMPONENT 1"/>
    <property type="match status" value="1"/>
</dbReference>
<evidence type="ECO:0000256" key="1">
    <source>
        <dbReference type="SAM" id="MobiDB-lite"/>
    </source>
</evidence>
<protein>
    <recommendedName>
        <fullName evidence="4">Mitochondrial acidic protein MAM33</fullName>
    </recommendedName>
</protein>
<dbReference type="GO" id="GO:0005759">
    <property type="term" value="C:mitochondrial matrix"/>
    <property type="evidence" value="ECO:0007669"/>
    <property type="project" value="InterPro"/>
</dbReference>